<proteinExistence type="predicted"/>
<sequence>VSPPDVEECGALDTECVAQLRLLGSLSGRQTDSDALLSSVTAVSETELDTLADQLLQICTDLRKRGTSRQDKARLKQEQADTSSQLAELRGAVSTQRRVRSHLQSYRDFPKVSKVLEESAEVSDPFSELPELRPFSSLFIDEPLSAFSTSPFAQGNATLLQGELPASGKGVILKEYDCEAPAAKRRQRLPVLQEDGTWLIPAREAERDLEAEAKAIEDKKSEYDNDVSTRKRQKMQEERLKEVL</sequence>
<keyword evidence="3" id="KW-1185">Reference proteome</keyword>
<gene>
    <name evidence="2" type="ORF">KIPB_012804</name>
</gene>
<feature type="non-terminal residue" evidence="2">
    <location>
        <position position="1"/>
    </location>
</feature>
<dbReference type="AlphaFoldDB" id="A0A391P0P4"/>
<name>A0A391P0P4_9EUKA</name>
<accession>A0A391P0P4</accession>
<evidence type="ECO:0000313" key="2">
    <source>
        <dbReference type="EMBL" id="GCA63993.1"/>
    </source>
</evidence>
<reference evidence="2 3" key="1">
    <citation type="journal article" date="2018" name="PLoS ONE">
        <title>The draft genome of Kipferlia bialata reveals reductive genome evolution in fornicate parasites.</title>
        <authorList>
            <person name="Tanifuji G."/>
            <person name="Takabayashi S."/>
            <person name="Kume K."/>
            <person name="Takagi M."/>
            <person name="Nakayama T."/>
            <person name="Kamikawa R."/>
            <person name="Inagaki Y."/>
            <person name="Hashimoto T."/>
        </authorList>
    </citation>
    <scope>NUCLEOTIDE SEQUENCE [LARGE SCALE GENOMIC DNA]</scope>
    <source>
        <strain evidence="2">NY0173</strain>
    </source>
</reference>
<feature type="region of interest" description="Disordered" evidence="1">
    <location>
        <begin position="65"/>
        <end position="93"/>
    </location>
</feature>
<feature type="region of interest" description="Disordered" evidence="1">
    <location>
        <begin position="218"/>
        <end position="244"/>
    </location>
</feature>
<evidence type="ECO:0000256" key="1">
    <source>
        <dbReference type="SAM" id="MobiDB-lite"/>
    </source>
</evidence>
<evidence type="ECO:0000313" key="3">
    <source>
        <dbReference type="Proteomes" id="UP000265618"/>
    </source>
</evidence>
<organism evidence="2 3">
    <name type="scientific">Kipferlia bialata</name>
    <dbReference type="NCBI Taxonomy" id="797122"/>
    <lineage>
        <taxon>Eukaryota</taxon>
        <taxon>Metamonada</taxon>
        <taxon>Carpediemonas-like organisms</taxon>
        <taxon>Kipferlia</taxon>
    </lineage>
</organism>
<dbReference type="Proteomes" id="UP000265618">
    <property type="component" value="Unassembled WGS sequence"/>
</dbReference>
<comment type="caution">
    <text evidence="2">The sequence shown here is derived from an EMBL/GenBank/DDBJ whole genome shotgun (WGS) entry which is preliminary data.</text>
</comment>
<dbReference type="EMBL" id="BDIP01005800">
    <property type="protein sequence ID" value="GCA63993.1"/>
    <property type="molecule type" value="Genomic_DNA"/>
</dbReference>
<protein>
    <submittedName>
        <fullName evidence="2">Uncharacterized protein</fullName>
    </submittedName>
</protein>
<feature type="compositionally biased region" description="Basic and acidic residues" evidence="1">
    <location>
        <begin position="65"/>
        <end position="79"/>
    </location>
</feature>